<comment type="caution">
    <text evidence="1">The sequence shown here is derived from an EMBL/GenBank/DDBJ whole genome shotgun (WGS) entry which is preliminary data.</text>
</comment>
<dbReference type="EMBL" id="CM017872">
    <property type="protein sequence ID" value="KAG1326511.1"/>
    <property type="molecule type" value="Genomic_DNA"/>
</dbReference>
<dbReference type="PANTHER" id="PTHR37201">
    <property type="entry name" value="WD REPEAT PROTEIN"/>
    <property type="match status" value="1"/>
</dbReference>
<keyword evidence="2" id="KW-1185">Reference proteome</keyword>
<gene>
    <name evidence="1" type="ORF">COCNU_01G004450</name>
</gene>
<organism evidence="1 2">
    <name type="scientific">Cocos nucifera</name>
    <name type="common">Coconut palm</name>
    <dbReference type="NCBI Taxonomy" id="13894"/>
    <lineage>
        <taxon>Eukaryota</taxon>
        <taxon>Viridiplantae</taxon>
        <taxon>Streptophyta</taxon>
        <taxon>Embryophyta</taxon>
        <taxon>Tracheophyta</taxon>
        <taxon>Spermatophyta</taxon>
        <taxon>Magnoliopsida</taxon>
        <taxon>Liliopsida</taxon>
        <taxon>Arecaceae</taxon>
        <taxon>Arecoideae</taxon>
        <taxon>Cocoseae</taxon>
        <taxon>Attaleinae</taxon>
        <taxon>Cocos</taxon>
    </lineage>
</organism>
<name>A0A8K0HTK9_COCNU</name>
<dbReference type="Proteomes" id="UP000797356">
    <property type="component" value="Chromosome 1"/>
</dbReference>
<sequence length="333" mass="37183">MDAGVVSSSSQFHPKPFKLGSWFQDFTTPSPSPRLLAFRSRFSFGLKLPSGSLEIRGKPSSLGRAVMASPRASGGDSLSPWDDKPYELLPTGRRSYLDEQDVVSFLDPPKELIPIDPASYNPAAYLWKKIGDIPEERRHRLLHTLKARLISRIWELSGQRYNDAKLAKQTASTLLSLEADSIMIEVWSGRTSKGPLPIAWLNDFNKVIFRAKDGGTYGRVILGGSIPFGLPNLYNPLYFRVRQVTEVMSTEQPCDVAYEFGDGLFDPQNFPKGFPKPAKHPWPFSDHLVVYVRHAGPGVLVGQAWQEGKDLEQVPQKFCGEILMVKDYTASGQ</sequence>
<protein>
    <submittedName>
        <fullName evidence="1">Uncharacterized protein</fullName>
    </submittedName>
</protein>
<reference evidence="1" key="1">
    <citation type="journal article" date="2017" name="Gigascience">
        <title>The genome draft of coconut (Cocos nucifera).</title>
        <authorList>
            <person name="Xiao Y."/>
            <person name="Xu P."/>
            <person name="Fan H."/>
            <person name="Baudouin L."/>
            <person name="Xia W."/>
            <person name="Bocs S."/>
            <person name="Xu J."/>
            <person name="Li Q."/>
            <person name="Guo A."/>
            <person name="Zhou L."/>
            <person name="Li J."/>
            <person name="Wu Y."/>
            <person name="Ma Z."/>
            <person name="Armero A."/>
            <person name="Issali A.E."/>
            <person name="Liu N."/>
            <person name="Peng M."/>
            <person name="Yang Y."/>
        </authorList>
    </citation>
    <scope>NUCLEOTIDE SEQUENCE</scope>
    <source>
        <tissue evidence="1">Spear leaf of Hainan Tall coconut</tissue>
    </source>
</reference>
<dbReference type="OrthoDB" id="505263at2759"/>
<evidence type="ECO:0000313" key="2">
    <source>
        <dbReference type="Proteomes" id="UP000797356"/>
    </source>
</evidence>
<dbReference type="AlphaFoldDB" id="A0A8K0HTK9"/>
<proteinExistence type="predicted"/>
<reference evidence="1" key="2">
    <citation type="submission" date="2019-07" db="EMBL/GenBank/DDBJ databases">
        <authorList>
            <person name="Yang Y."/>
            <person name="Bocs S."/>
            <person name="Baudouin L."/>
        </authorList>
    </citation>
    <scope>NUCLEOTIDE SEQUENCE</scope>
    <source>
        <tissue evidence="1">Spear leaf of Hainan Tall coconut</tissue>
    </source>
</reference>
<accession>A0A8K0HTK9</accession>
<dbReference type="PANTHER" id="PTHR37201:SF1">
    <property type="entry name" value="WD REPEAT PROTEIN"/>
    <property type="match status" value="1"/>
</dbReference>
<evidence type="ECO:0000313" key="1">
    <source>
        <dbReference type="EMBL" id="KAG1326511.1"/>
    </source>
</evidence>